<evidence type="ECO:0000256" key="1">
    <source>
        <dbReference type="SAM" id="MobiDB-lite"/>
    </source>
</evidence>
<gene>
    <name evidence="2" type="ORF">IAA86_01355</name>
</gene>
<dbReference type="InterPro" id="IPR025549">
    <property type="entry name" value="YjzC"/>
</dbReference>
<dbReference type="AlphaFoldDB" id="A0A9D1FI63"/>
<reference evidence="2" key="1">
    <citation type="submission" date="2020-10" db="EMBL/GenBank/DDBJ databases">
        <authorList>
            <person name="Gilroy R."/>
        </authorList>
    </citation>
    <scope>NUCLEOTIDE SEQUENCE</scope>
    <source>
        <strain evidence="2">CHK152-2871</strain>
    </source>
</reference>
<evidence type="ECO:0000313" key="3">
    <source>
        <dbReference type="Proteomes" id="UP000886865"/>
    </source>
</evidence>
<evidence type="ECO:0000313" key="2">
    <source>
        <dbReference type="EMBL" id="HIS73650.1"/>
    </source>
</evidence>
<organism evidence="2 3">
    <name type="scientific">Candidatus Galligastranaerophilus intestinavium</name>
    <dbReference type="NCBI Taxonomy" id="2840836"/>
    <lineage>
        <taxon>Bacteria</taxon>
        <taxon>Candidatus Galligastranaerophilus</taxon>
    </lineage>
</organism>
<comment type="caution">
    <text evidence="2">The sequence shown here is derived from an EMBL/GenBank/DDBJ whole genome shotgun (WGS) entry which is preliminary data.</text>
</comment>
<reference evidence="2" key="2">
    <citation type="journal article" date="2021" name="PeerJ">
        <title>Extensive microbial diversity within the chicken gut microbiome revealed by metagenomics and culture.</title>
        <authorList>
            <person name="Gilroy R."/>
            <person name="Ravi A."/>
            <person name="Getino M."/>
            <person name="Pursley I."/>
            <person name="Horton D.L."/>
            <person name="Alikhan N.F."/>
            <person name="Baker D."/>
            <person name="Gharbi K."/>
            <person name="Hall N."/>
            <person name="Watson M."/>
            <person name="Adriaenssens E.M."/>
            <person name="Foster-Nyarko E."/>
            <person name="Jarju S."/>
            <person name="Secka A."/>
            <person name="Antonio M."/>
            <person name="Oren A."/>
            <person name="Chaudhuri R.R."/>
            <person name="La Ragione R."/>
            <person name="Hildebrand F."/>
            <person name="Pallen M.J."/>
        </authorList>
    </citation>
    <scope>NUCLEOTIDE SEQUENCE</scope>
    <source>
        <strain evidence="2">CHK152-2871</strain>
    </source>
</reference>
<sequence>MAKILKPGTDAPKSGQYREVGPRGGYVSNTEITAVAGKNLPPTSRPGNGFILVDPTKHSK</sequence>
<dbReference type="Pfam" id="PF14168">
    <property type="entry name" value="YjzC"/>
    <property type="match status" value="1"/>
</dbReference>
<proteinExistence type="predicted"/>
<dbReference type="EMBL" id="DVJQ01000011">
    <property type="protein sequence ID" value="HIS73650.1"/>
    <property type="molecule type" value="Genomic_DNA"/>
</dbReference>
<feature type="region of interest" description="Disordered" evidence="1">
    <location>
        <begin position="1"/>
        <end position="60"/>
    </location>
</feature>
<dbReference type="Proteomes" id="UP000886865">
    <property type="component" value="Unassembled WGS sequence"/>
</dbReference>
<name>A0A9D1FI63_9BACT</name>
<protein>
    <submittedName>
        <fullName evidence="2">YjzC family protein</fullName>
    </submittedName>
</protein>
<accession>A0A9D1FI63</accession>